<organism evidence="8 10">
    <name type="scientific">Cuscuta epithymum</name>
    <dbReference type="NCBI Taxonomy" id="186058"/>
    <lineage>
        <taxon>Eukaryota</taxon>
        <taxon>Viridiplantae</taxon>
        <taxon>Streptophyta</taxon>
        <taxon>Embryophyta</taxon>
        <taxon>Tracheophyta</taxon>
        <taxon>Spermatophyta</taxon>
        <taxon>Magnoliopsida</taxon>
        <taxon>eudicotyledons</taxon>
        <taxon>Gunneridae</taxon>
        <taxon>Pentapetalae</taxon>
        <taxon>asterids</taxon>
        <taxon>lamiids</taxon>
        <taxon>Solanales</taxon>
        <taxon>Convolvulaceae</taxon>
        <taxon>Cuscuteae</taxon>
        <taxon>Cuscuta</taxon>
        <taxon>Cuscuta subgen. Cuscuta</taxon>
    </lineage>
</organism>
<dbReference type="Pfam" id="PF00232">
    <property type="entry name" value="Glyco_hydro_1"/>
    <property type="match status" value="1"/>
</dbReference>
<dbReference type="GO" id="GO:0005975">
    <property type="term" value="P:carbohydrate metabolic process"/>
    <property type="evidence" value="ECO:0007669"/>
    <property type="project" value="InterPro"/>
</dbReference>
<feature type="signal peptide" evidence="7">
    <location>
        <begin position="1"/>
        <end position="30"/>
    </location>
</feature>
<evidence type="ECO:0000256" key="6">
    <source>
        <dbReference type="RuleBase" id="RU004468"/>
    </source>
</evidence>
<reference evidence="8" key="1">
    <citation type="submission" date="2022-07" db="EMBL/GenBank/DDBJ databases">
        <authorList>
            <person name="Macas J."/>
            <person name="Novak P."/>
            <person name="Neumann P."/>
        </authorList>
    </citation>
    <scope>NUCLEOTIDE SEQUENCE</scope>
</reference>
<evidence type="ECO:0000313" key="10">
    <source>
        <dbReference type="Proteomes" id="UP001152523"/>
    </source>
</evidence>
<keyword evidence="2 6" id="KW-0378">Hydrolase</keyword>
<evidence type="ECO:0000256" key="1">
    <source>
        <dbReference type="ARBA" id="ARBA00010838"/>
    </source>
</evidence>
<evidence type="ECO:0000313" key="8">
    <source>
        <dbReference type="EMBL" id="CAH9111831.1"/>
    </source>
</evidence>
<dbReference type="PRINTS" id="PR00131">
    <property type="entry name" value="GLHYDRLASE1"/>
</dbReference>
<dbReference type="PROSITE" id="PS00572">
    <property type="entry name" value="GLYCOSYL_HYDROL_F1_1"/>
    <property type="match status" value="1"/>
</dbReference>
<dbReference type="PROSITE" id="PS00653">
    <property type="entry name" value="GLYCOSYL_HYDROL_F1_2"/>
    <property type="match status" value="1"/>
</dbReference>
<dbReference type="InterPro" id="IPR033132">
    <property type="entry name" value="GH_1_N_CS"/>
</dbReference>
<keyword evidence="7" id="KW-0732">Signal</keyword>
<dbReference type="SUPFAM" id="SSF51445">
    <property type="entry name" value="(Trans)glycosidases"/>
    <property type="match status" value="1"/>
</dbReference>
<comment type="similarity">
    <text evidence="1 5">Belongs to the glycosyl hydrolase 1 family.</text>
</comment>
<dbReference type="PANTHER" id="PTHR10353">
    <property type="entry name" value="GLYCOSYL HYDROLASE"/>
    <property type="match status" value="1"/>
</dbReference>
<evidence type="ECO:0000256" key="5">
    <source>
        <dbReference type="RuleBase" id="RU003690"/>
    </source>
</evidence>
<dbReference type="FunFam" id="3.20.20.80:FF:000020">
    <property type="entry name" value="Beta-glucosidase 12"/>
    <property type="match status" value="1"/>
</dbReference>
<dbReference type="EMBL" id="CAMAPF010000938">
    <property type="protein sequence ID" value="CAH9125581.1"/>
    <property type="molecule type" value="Genomic_DNA"/>
</dbReference>
<evidence type="ECO:0000256" key="3">
    <source>
        <dbReference type="ARBA" id="ARBA00023295"/>
    </source>
</evidence>
<dbReference type="InterPro" id="IPR018120">
    <property type="entry name" value="Glyco_hydro_1_AS"/>
</dbReference>
<name>A0AAV0DXG2_9ASTE</name>
<feature type="active site" description="Nucleophile" evidence="4">
    <location>
        <position position="430"/>
    </location>
</feature>
<protein>
    <submittedName>
        <fullName evidence="8">Uncharacterized protein</fullName>
    </submittedName>
</protein>
<feature type="chain" id="PRO_5044713381" evidence="7">
    <location>
        <begin position="31"/>
        <end position="563"/>
    </location>
</feature>
<comment type="caution">
    <text evidence="8">The sequence shown here is derived from an EMBL/GenBank/DDBJ whole genome shotgun (WGS) entry which is preliminary data.</text>
</comment>
<dbReference type="AlphaFoldDB" id="A0AAV0DXG2"/>
<evidence type="ECO:0000256" key="2">
    <source>
        <dbReference type="ARBA" id="ARBA00022801"/>
    </source>
</evidence>
<dbReference type="EMBL" id="CAMAPF010000185">
    <property type="protein sequence ID" value="CAH9111831.1"/>
    <property type="molecule type" value="Genomic_DNA"/>
</dbReference>
<gene>
    <name evidence="8" type="ORF">CEPIT_LOCUS19665</name>
    <name evidence="9" type="ORF">CEPIT_LOCUS26870</name>
</gene>
<evidence type="ECO:0000313" key="9">
    <source>
        <dbReference type="EMBL" id="CAH9125581.1"/>
    </source>
</evidence>
<dbReference type="GO" id="GO:0008422">
    <property type="term" value="F:beta-glucosidase activity"/>
    <property type="evidence" value="ECO:0007669"/>
    <property type="project" value="TreeGrafter"/>
</dbReference>
<dbReference type="InterPro" id="IPR017853">
    <property type="entry name" value="GH"/>
</dbReference>
<dbReference type="Gene3D" id="3.20.20.80">
    <property type="entry name" value="Glycosidases"/>
    <property type="match status" value="1"/>
</dbReference>
<evidence type="ECO:0000256" key="7">
    <source>
        <dbReference type="SAM" id="SignalP"/>
    </source>
</evidence>
<dbReference type="InterPro" id="IPR001360">
    <property type="entry name" value="Glyco_hydro_1"/>
</dbReference>
<sequence>MMTKTKSSPVLGMLILVLLAGLLDNYYIKANGDPNYPFLPIEIQSHHFPPEFYFGTAIAAFQVEGAHNISGKGPSIWDTFTHEHPERITDGSNGDVAVDFYHKYREDIRIMSKELGMNAFRFSISWPRVIPSGRVCEGVNEEGIAFYNRVIDEAKMNGLEPFVTIFHWDVPQALEDKYGGFLSSRIVGDYKDFAELCFERFGDRVKHWITLNEPYEFSMGGYEAGNSAPGRCSSWVNRACAAGNSSTEPYIVAHNLILAHAQAVNLYRTKYKKARSTDRIGITLDVTWILPLTDSHDDIEAAHRSLDFKFGWFMDPINYGHYPLSMRTLVGARLPEFTWEQKQMVKNSYDFIGINSYTSSYASSNFTPDSNPTHIRATTDTRVNLTDYKDGKAIGEQGTPDWLFVYPKGIMDVLRYTKATYKDPLIYITENGIGDAVNLSRQETLKDMWRIKYHAGHLYNLRRAICEYKVRVGGYFVWTLTDNLEWASGFTVRMGLYSIDRSSKELTRTPKASARRFLNFLKNFRQGNGGQIPLEDVCSTPIPIRPPLPVAAVNSTKVAHDEL</sequence>
<proteinExistence type="inferred from homology"/>
<evidence type="ECO:0000256" key="4">
    <source>
        <dbReference type="PROSITE-ProRule" id="PRU10055"/>
    </source>
</evidence>
<accession>A0AAV0DXG2</accession>
<keyword evidence="3 6" id="KW-0326">Glycosidase</keyword>
<keyword evidence="10" id="KW-1185">Reference proteome</keyword>
<dbReference type="PANTHER" id="PTHR10353:SF323">
    <property type="entry name" value="LINAMARASE"/>
    <property type="match status" value="1"/>
</dbReference>
<dbReference type="Proteomes" id="UP001152523">
    <property type="component" value="Unassembled WGS sequence"/>
</dbReference>